<sequence length="346" mass="39740">MVLKRNLLHHVWLVLLLLVLGSNAALYHTAFGMSVMPVNTNGVVAGSIFDLAIVSPILFIAWSRKRNWKYIAVTIAMGLILARFLIPMNFLAPFEAVTWIGFAVEGLLILLEILLLVTLFKYLPGIIRSVKQNSLPVIFSFPKAVHGKVSDAPIIRIICSEILVLYYAFASFRKRPMLNDDTYTLHKKSSLIALQLMLIHAIIFETIGIHWWLHDKSIILSVILLILNIYSVILLIADVQAVRLNPLQVTDERMYISLGLMKRMEIRWSDIEEVIDEPKMLQKKLSKDTIEFIARDFEEVHPDVILKLKYPVEATLFMGIKKQYNQVSIRVDDAERFRDLVRNKIY</sequence>
<feature type="transmembrane region" description="Helical" evidence="1">
    <location>
        <begin position="191"/>
        <end position="212"/>
    </location>
</feature>
<gene>
    <name evidence="2" type="ORF">CIL03_00100</name>
</gene>
<organism evidence="2 3">
    <name type="scientific">Virgibacillus indicus</name>
    <dbReference type="NCBI Taxonomy" id="2024554"/>
    <lineage>
        <taxon>Bacteria</taxon>
        <taxon>Bacillati</taxon>
        <taxon>Bacillota</taxon>
        <taxon>Bacilli</taxon>
        <taxon>Bacillales</taxon>
        <taxon>Bacillaceae</taxon>
        <taxon>Virgibacillus</taxon>
    </lineage>
</organism>
<keyword evidence="1" id="KW-0472">Membrane</keyword>
<feature type="transmembrane region" description="Helical" evidence="1">
    <location>
        <begin position="40"/>
        <end position="61"/>
    </location>
</feature>
<feature type="transmembrane region" description="Helical" evidence="1">
    <location>
        <begin position="218"/>
        <end position="237"/>
    </location>
</feature>
<evidence type="ECO:0000256" key="1">
    <source>
        <dbReference type="SAM" id="Phobius"/>
    </source>
</evidence>
<dbReference type="EMBL" id="NPMS01000001">
    <property type="protein sequence ID" value="OZU89589.1"/>
    <property type="molecule type" value="Genomic_DNA"/>
</dbReference>
<reference evidence="2 3" key="1">
    <citation type="submission" date="2017-08" db="EMBL/GenBank/DDBJ databases">
        <title>Virgibacillus indicus sp. nov. and Virgibacillus profoundi sp. nov, two moderately halophilic bacteria isolated from marine sediment by using the Microfluidic Streak Plate.</title>
        <authorList>
            <person name="Xu B."/>
            <person name="Hu B."/>
            <person name="Wang J."/>
            <person name="Zhu Y."/>
            <person name="Huang L."/>
            <person name="Du W."/>
            <person name="Huang Y."/>
        </authorList>
    </citation>
    <scope>NUCLEOTIDE SEQUENCE [LARGE SCALE GENOMIC DNA]</scope>
    <source>
        <strain evidence="2 3">IO3-P2-C2</strain>
    </source>
</reference>
<feature type="transmembrane region" description="Helical" evidence="1">
    <location>
        <begin position="98"/>
        <end position="123"/>
    </location>
</feature>
<dbReference type="OrthoDB" id="875405at2"/>
<comment type="caution">
    <text evidence="2">The sequence shown here is derived from an EMBL/GenBank/DDBJ whole genome shotgun (WGS) entry which is preliminary data.</text>
</comment>
<evidence type="ECO:0000313" key="2">
    <source>
        <dbReference type="EMBL" id="OZU89589.1"/>
    </source>
</evidence>
<evidence type="ECO:0000313" key="3">
    <source>
        <dbReference type="Proteomes" id="UP000216498"/>
    </source>
</evidence>
<proteinExistence type="predicted"/>
<keyword evidence="3" id="KW-1185">Reference proteome</keyword>
<dbReference type="GO" id="GO:0004497">
    <property type="term" value="F:monooxygenase activity"/>
    <property type="evidence" value="ECO:0007669"/>
    <property type="project" value="UniProtKB-KW"/>
</dbReference>
<keyword evidence="1" id="KW-0812">Transmembrane</keyword>
<dbReference type="Proteomes" id="UP000216498">
    <property type="component" value="Unassembled WGS sequence"/>
</dbReference>
<dbReference type="RefSeq" id="WP_094883190.1">
    <property type="nucleotide sequence ID" value="NZ_NPMS01000001.1"/>
</dbReference>
<name>A0A265NDP9_9BACI</name>
<keyword evidence="2" id="KW-0503">Monooxygenase</keyword>
<dbReference type="AlphaFoldDB" id="A0A265NDP9"/>
<keyword evidence="1" id="KW-1133">Transmembrane helix</keyword>
<accession>A0A265NDP9</accession>
<protein>
    <submittedName>
        <fullName evidence="2">Beta-carotene 15,15'-monooxygenase</fullName>
    </submittedName>
</protein>
<keyword evidence="2" id="KW-0560">Oxidoreductase</keyword>
<feature type="transmembrane region" description="Helical" evidence="1">
    <location>
        <begin position="68"/>
        <end position="86"/>
    </location>
</feature>